<dbReference type="InterPro" id="IPR018461">
    <property type="entry name" value="Na/H_Antiport_NhaC-like_C"/>
</dbReference>
<evidence type="ECO:0000256" key="4">
    <source>
        <dbReference type="ARBA" id="ARBA00022989"/>
    </source>
</evidence>
<protein>
    <recommendedName>
        <fullName evidence="7">Na+/H+ antiporter NhaC-like C-terminal domain-containing protein</fullName>
    </recommendedName>
</protein>
<feature type="transmembrane region" description="Helical" evidence="6">
    <location>
        <begin position="373"/>
        <end position="399"/>
    </location>
</feature>
<dbReference type="GO" id="GO:0005886">
    <property type="term" value="C:plasma membrane"/>
    <property type="evidence" value="ECO:0007669"/>
    <property type="project" value="UniProtKB-SubCell"/>
</dbReference>
<keyword evidence="3 6" id="KW-0812">Transmembrane</keyword>
<feature type="transmembrane region" description="Helical" evidence="6">
    <location>
        <begin position="298"/>
        <end position="314"/>
    </location>
</feature>
<dbReference type="EMBL" id="UINC01001264">
    <property type="protein sequence ID" value="SUZ76085.1"/>
    <property type="molecule type" value="Genomic_DNA"/>
</dbReference>
<dbReference type="Pfam" id="PF03553">
    <property type="entry name" value="Na_H_antiporter"/>
    <property type="match status" value="1"/>
</dbReference>
<evidence type="ECO:0000259" key="7">
    <source>
        <dbReference type="Pfam" id="PF03553"/>
    </source>
</evidence>
<evidence type="ECO:0000256" key="1">
    <source>
        <dbReference type="ARBA" id="ARBA00004651"/>
    </source>
</evidence>
<keyword evidence="2" id="KW-1003">Cell membrane</keyword>
<feature type="transmembrane region" description="Helical" evidence="6">
    <location>
        <begin position="458"/>
        <end position="478"/>
    </location>
</feature>
<reference evidence="8" key="1">
    <citation type="submission" date="2018-05" db="EMBL/GenBank/DDBJ databases">
        <authorList>
            <person name="Lanie J.A."/>
            <person name="Ng W.-L."/>
            <person name="Kazmierczak K.M."/>
            <person name="Andrzejewski T.M."/>
            <person name="Davidsen T.M."/>
            <person name="Wayne K.J."/>
            <person name="Tettelin H."/>
            <person name="Glass J.I."/>
            <person name="Rusch D."/>
            <person name="Podicherti R."/>
            <person name="Tsui H.-C.T."/>
            <person name="Winkler M.E."/>
        </authorList>
    </citation>
    <scope>NUCLEOTIDE SEQUENCE</scope>
</reference>
<evidence type="ECO:0000256" key="5">
    <source>
        <dbReference type="ARBA" id="ARBA00023136"/>
    </source>
</evidence>
<evidence type="ECO:0000313" key="8">
    <source>
        <dbReference type="EMBL" id="SUZ76085.1"/>
    </source>
</evidence>
<feature type="transmembrane region" description="Helical" evidence="6">
    <location>
        <begin position="259"/>
        <end position="278"/>
    </location>
</feature>
<dbReference type="PANTHER" id="PTHR43478">
    <property type="entry name" value="NA+/H+ ANTIPORTER-RELATED"/>
    <property type="match status" value="1"/>
</dbReference>
<feature type="transmembrane region" description="Helical" evidence="6">
    <location>
        <begin position="411"/>
        <end position="429"/>
    </location>
</feature>
<dbReference type="PANTHER" id="PTHR43478:SF1">
    <property type="entry name" value="NA+_H+ ANTIPORTER NHAC-LIKE C-TERMINAL DOMAIN-CONTAINING PROTEIN"/>
    <property type="match status" value="1"/>
</dbReference>
<feature type="non-terminal residue" evidence="8">
    <location>
        <position position="1"/>
    </location>
</feature>
<dbReference type="AlphaFoldDB" id="A0A381Q9T2"/>
<feature type="transmembrane region" description="Helical" evidence="6">
    <location>
        <begin position="193"/>
        <end position="214"/>
    </location>
</feature>
<feature type="transmembrane region" description="Helical" evidence="6">
    <location>
        <begin position="335"/>
        <end position="353"/>
    </location>
</feature>
<proteinExistence type="predicted"/>
<keyword evidence="5 6" id="KW-0472">Membrane</keyword>
<organism evidence="8">
    <name type="scientific">marine metagenome</name>
    <dbReference type="NCBI Taxonomy" id="408172"/>
    <lineage>
        <taxon>unclassified sequences</taxon>
        <taxon>metagenomes</taxon>
        <taxon>ecological metagenomes</taxon>
    </lineage>
</organism>
<evidence type="ECO:0000256" key="3">
    <source>
        <dbReference type="ARBA" id="ARBA00022692"/>
    </source>
</evidence>
<evidence type="ECO:0000256" key="6">
    <source>
        <dbReference type="SAM" id="Phobius"/>
    </source>
</evidence>
<feature type="transmembrane region" description="Helical" evidence="6">
    <location>
        <begin position="107"/>
        <end position="129"/>
    </location>
</feature>
<feature type="domain" description="Na+/H+ antiporter NhaC-like C-terminal" evidence="7">
    <location>
        <begin position="179"/>
        <end position="476"/>
    </location>
</feature>
<keyword evidence="4 6" id="KW-1133">Transmembrane helix</keyword>
<accession>A0A381Q9T2</accession>
<sequence length="479" mass="50997">VETIGWLSILPPVVAIALAIKTREVYISLATFVWLGWTIMNSWNPVRGLVDGVNTFLGAITEPGNARTLVFSALIGGIITLTQASGGMEGFTNWVERRRLGQNRRTVRLFTIGTSMCLFLESNFGLLVAGSVSRSLFDRAKISREKLSYILDATCAPKQLLIPINAWGAYIVTLLVAQNVAEPNRVLLSALTLNFYAILSIILVVFVALTDWNVGPMREAERRILEEGKLLRDGAEPMMSSDVSMLAAKEGVPRRAVNMLLPVIAMVATVPLVLWITGGGEAQATNLDRMLAGSGSDAVLWGVIVGIMLAAVMYRAQGIMNFREVTGYTIKGIQGLTPVVIVLALAFSIAGTQRALGTGVWLAQVAEAGVNPGFVPAIVFVLACIMAFSTGTSWGTFAIMIPIVVPMAELLDLHLGLTLAAALGGGIFGDHCSPISDSTIVASMASATDHIDHVRTQLPYALMAAAGALVLFLGVGFVL</sequence>
<feature type="transmembrane region" description="Helical" evidence="6">
    <location>
        <begin position="25"/>
        <end position="46"/>
    </location>
</feature>
<gene>
    <name evidence="8" type="ORF">METZ01_LOCUS28939</name>
</gene>
<evidence type="ECO:0000256" key="2">
    <source>
        <dbReference type="ARBA" id="ARBA00022475"/>
    </source>
</evidence>
<name>A0A381Q9T2_9ZZZZ</name>
<comment type="subcellular location">
    <subcellularLocation>
        <location evidence="1">Cell membrane</location>
        <topology evidence="1">Multi-pass membrane protein</topology>
    </subcellularLocation>
</comment>